<feature type="signal peptide" evidence="1">
    <location>
        <begin position="1"/>
        <end position="18"/>
    </location>
</feature>
<name>A0A135LRK2_PENPA</name>
<dbReference type="Proteomes" id="UP000070168">
    <property type="component" value="Unassembled WGS sequence"/>
</dbReference>
<evidence type="ECO:0000256" key="1">
    <source>
        <dbReference type="SAM" id="SignalP"/>
    </source>
</evidence>
<dbReference type="AlphaFoldDB" id="A0A135LRK2"/>
<keyword evidence="3" id="KW-1185">Reference proteome</keyword>
<dbReference type="OrthoDB" id="4917004at2759"/>
<gene>
    <name evidence="2" type="ORF">PGRI_089880</name>
</gene>
<sequence length="260" mass="29469">MKSILLLLAAYAVTLVSAYSNYGAYERVFYWYAYQVDADVHNGVPQIIAPACKGAKKRCNFAEFIAYIEKEKAGVKPTGFTDDMDVDTRAERLMAQQFTGTYEGTRIIQGQSDDEQVVTRLMKEIGTKFRKEAFMQQAEKKSQVNLSQMRTAIKRVHYLRGVEYSNDLIQGLKDNDISVRTKKKQFRYKLDDFADFVDVKGTRVANPKVTDAEWAELLRKLYKKPAAGQEGSGSKLGIHAALYLSVKETMENVIVRPCKS</sequence>
<accession>A0A135LRK2</accession>
<protein>
    <submittedName>
        <fullName evidence="2">Uncharacterized protein</fullName>
    </submittedName>
</protein>
<dbReference type="EMBL" id="LHQR01000029">
    <property type="protein sequence ID" value="KXG51595.1"/>
    <property type="molecule type" value="Genomic_DNA"/>
</dbReference>
<comment type="caution">
    <text evidence="2">The sequence shown here is derived from an EMBL/GenBank/DDBJ whole genome shotgun (WGS) entry which is preliminary data.</text>
</comment>
<dbReference type="GeneID" id="63712001"/>
<reference evidence="2 3" key="1">
    <citation type="journal article" date="2016" name="BMC Genomics">
        <title>Genome sequencing and secondary metabolism of the postharvest pathogen Penicillium griseofulvum.</title>
        <authorList>
            <person name="Banani H."/>
            <person name="Marcet-Houben M."/>
            <person name="Ballester A.R."/>
            <person name="Abbruscato P."/>
            <person name="Gonzalez-Candelas L."/>
            <person name="Gabaldon T."/>
            <person name="Spadaro D."/>
        </authorList>
    </citation>
    <scope>NUCLEOTIDE SEQUENCE [LARGE SCALE GENOMIC DNA]</scope>
    <source>
        <strain evidence="2 3">PG3</strain>
    </source>
</reference>
<dbReference type="STRING" id="5078.A0A135LRK2"/>
<keyword evidence="1" id="KW-0732">Signal</keyword>
<evidence type="ECO:0000313" key="3">
    <source>
        <dbReference type="Proteomes" id="UP000070168"/>
    </source>
</evidence>
<feature type="chain" id="PRO_5007800781" evidence="1">
    <location>
        <begin position="19"/>
        <end position="260"/>
    </location>
</feature>
<dbReference type="OMA" id="WPKASTI"/>
<proteinExistence type="predicted"/>
<dbReference type="RefSeq" id="XP_040650131.1">
    <property type="nucleotide sequence ID" value="XM_040796701.1"/>
</dbReference>
<organism evidence="2 3">
    <name type="scientific">Penicillium patulum</name>
    <name type="common">Penicillium griseofulvum</name>
    <dbReference type="NCBI Taxonomy" id="5078"/>
    <lineage>
        <taxon>Eukaryota</taxon>
        <taxon>Fungi</taxon>
        <taxon>Dikarya</taxon>
        <taxon>Ascomycota</taxon>
        <taxon>Pezizomycotina</taxon>
        <taxon>Eurotiomycetes</taxon>
        <taxon>Eurotiomycetidae</taxon>
        <taxon>Eurotiales</taxon>
        <taxon>Aspergillaceae</taxon>
        <taxon>Penicillium</taxon>
    </lineage>
</organism>
<evidence type="ECO:0000313" key="2">
    <source>
        <dbReference type="EMBL" id="KXG51595.1"/>
    </source>
</evidence>